<name>A0A2I0K0P5_PUNGR</name>
<dbReference type="EMBL" id="PGOL01000988">
    <property type="protein sequence ID" value="PKI62119.1"/>
    <property type="molecule type" value="Genomic_DNA"/>
</dbReference>
<evidence type="ECO:0000313" key="1">
    <source>
        <dbReference type="EMBL" id="PKI62119.1"/>
    </source>
</evidence>
<dbReference type="AlphaFoldDB" id="A0A2I0K0P5"/>
<sequence>MELREWSRVGSGPDVGVNPRIGSGRVECLLLHHPISPVLSSSLCYAVEQRSLQRNKSIRRSLVILEALDALVELLGKWGLVFLYGNGKGRAPTAIHHDKAMLKDLLFNQSPANINPGPTGRRLRRGCSRCYGARDRRFARAALGAVLGFRTWGGSRANKEASGS</sequence>
<comment type="caution">
    <text evidence="1">The sequence shown here is derived from an EMBL/GenBank/DDBJ whole genome shotgun (WGS) entry which is preliminary data.</text>
</comment>
<reference evidence="1 2" key="1">
    <citation type="submission" date="2017-11" db="EMBL/GenBank/DDBJ databases">
        <title>De-novo sequencing of pomegranate (Punica granatum L.) genome.</title>
        <authorList>
            <person name="Akparov Z."/>
            <person name="Amiraslanov A."/>
            <person name="Hajiyeva S."/>
            <person name="Abbasov M."/>
            <person name="Kaur K."/>
            <person name="Hamwieh A."/>
            <person name="Solovyev V."/>
            <person name="Salamov A."/>
            <person name="Braich B."/>
            <person name="Kosarev P."/>
            <person name="Mahmoud A."/>
            <person name="Hajiyev E."/>
            <person name="Babayeva S."/>
            <person name="Izzatullayeva V."/>
            <person name="Mammadov A."/>
            <person name="Mammadov A."/>
            <person name="Sharifova S."/>
            <person name="Ojaghi J."/>
            <person name="Eynullazada K."/>
            <person name="Bayramov B."/>
            <person name="Abdulazimova A."/>
            <person name="Shahmuradov I."/>
        </authorList>
    </citation>
    <scope>NUCLEOTIDE SEQUENCE [LARGE SCALE GENOMIC DNA]</scope>
    <source>
        <strain evidence="2">cv. AG2017</strain>
        <tissue evidence="1">Leaf</tissue>
    </source>
</reference>
<keyword evidence="2" id="KW-1185">Reference proteome</keyword>
<proteinExistence type="predicted"/>
<organism evidence="1 2">
    <name type="scientific">Punica granatum</name>
    <name type="common">Pomegranate</name>
    <dbReference type="NCBI Taxonomy" id="22663"/>
    <lineage>
        <taxon>Eukaryota</taxon>
        <taxon>Viridiplantae</taxon>
        <taxon>Streptophyta</taxon>
        <taxon>Embryophyta</taxon>
        <taxon>Tracheophyta</taxon>
        <taxon>Spermatophyta</taxon>
        <taxon>Magnoliopsida</taxon>
        <taxon>eudicotyledons</taxon>
        <taxon>Gunneridae</taxon>
        <taxon>Pentapetalae</taxon>
        <taxon>rosids</taxon>
        <taxon>malvids</taxon>
        <taxon>Myrtales</taxon>
        <taxon>Lythraceae</taxon>
        <taxon>Punica</taxon>
    </lineage>
</organism>
<gene>
    <name evidence="1" type="ORF">CRG98_017492</name>
</gene>
<dbReference type="Proteomes" id="UP000233551">
    <property type="component" value="Unassembled WGS sequence"/>
</dbReference>
<accession>A0A2I0K0P5</accession>
<evidence type="ECO:0000313" key="2">
    <source>
        <dbReference type="Proteomes" id="UP000233551"/>
    </source>
</evidence>
<protein>
    <submittedName>
        <fullName evidence="1">Uncharacterized protein</fullName>
    </submittedName>
</protein>